<proteinExistence type="predicted"/>
<dbReference type="Proteomes" id="UP000515154">
    <property type="component" value="Linkage group LG5"/>
</dbReference>
<evidence type="ECO:0000313" key="5">
    <source>
        <dbReference type="Proteomes" id="UP000515154"/>
    </source>
</evidence>
<dbReference type="PANTHER" id="PTHR15371">
    <property type="entry name" value="TIM23"/>
    <property type="match status" value="1"/>
</dbReference>
<evidence type="ECO:0000256" key="2">
    <source>
        <dbReference type="ARBA" id="ARBA00022692"/>
    </source>
</evidence>
<organism evidence="5 6">
    <name type="scientific">Octopus sinensis</name>
    <name type="common">East Asian common octopus</name>
    <dbReference type="NCBI Taxonomy" id="2607531"/>
    <lineage>
        <taxon>Eukaryota</taxon>
        <taxon>Metazoa</taxon>
        <taxon>Spiralia</taxon>
        <taxon>Lophotrochozoa</taxon>
        <taxon>Mollusca</taxon>
        <taxon>Cephalopoda</taxon>
        <taxon>Coleoidea</taxon>
        <taxon>Octopodiformes</taxon>
        <taxon>Octopoda</taxon>
        <taxon>Incirrata</taxon>
        <taxon>Octopodidae</taxon>
        <taxon>Octopus</taxon>
    </lineage>
</organism>
<evidence type="ECO:0000256" key="1">
    <source>
        <dbReference type="ARBA" id="ARBA00004141"/>
    </source>
</evidence>
<dbReference type="GO" id="GO:0008320">
    <property type="term" value="F:protein transmembrane transporter activity"/>
    <property type="evidence" value="ECO:0007669"/>
    <property type="project" value="TreeGrafter"/>
</dbReference>
<reference evidence="6" key="1">
    <citation type="submission" date="2025-08" db="UniProtKB">
        <authorList>
            <consortium name="RefSeq"/>
        </authorList>
    </citation>
    <scope>IDENTIFICATION</scope>
</reference>
<dbReference type="KEGG" id="osn:115212299"/>
<evidence type="ECO:0000256" key="4">
    <source>
        <dbReference type="ARBA" id="ARBA00023136"/>
    </source>
</evidence>
<dbReference type="GO" id="GO:0005744">
    <property type="term" value="C:TIM23 mitochondrial import inner membrane translocase complex"/>
    <property type="evidence" value="ECO:0007669"/>
    <property type="project" value="TreeGrafter"/>
</dbReference>
<dbReference type="RefSeq" id="XP_029637007.1">
    <property type="nucleotide sequence ID" value="XM_029781147.2"/>
</dbReference>
<dbReference type="Pfam" id="PF02466">
    <property type="entry name" value="Tim17"/>
    <property type="match status" value="1"/>
</dbReference>
<dbReference type="PANTHER" id="PTHR15371:SF0">
    <property type="entry name" value="SD19278P"/>
    <property type="match status" value="1"/>
</dbReference>
<dbReference type="GO" id="GO:0030150">
    <property type="term" value="P:protein import into mitochondrial matrix"/>
    <property type="evidence" value="ECO:0007669"/>
    <property type="project" value="TreeGrafter"/>
</dbReference>
<accession>A0A6P7SF66</accession>
<evidence type="ECO:0000256" key="3">
    <source>
        <dbReference type="ARBA" id="ARBA00022989"/>
    </source>
</evidence>
<comment type="subcellular location">
    <subcellularLocation>
        <location evidence="1">Membrane</location>
        <topology evidence="1">Multi-pass membrane protein</topology>
    </subcellularLocation>
</comment>
<protein>
    <submittedName>
        <fullName evidence="6">Mitochondrial import inner membrane translocase subunit Tim23</fullName>
    </submittedName>
</protein>
<dbReference type="InterPro" id="IPR045238">
    <property type="entry name" value="Tim23-like"/>
</dbReference>
<evidence type="ECO:0000313" key="6">
    <source>
        <dbReference type="RefSeq" id="XP_029637007.1"/>
    </source>
</evidence>
<keyword evidence="5" id="KW-1185">Reference proteome</keyword>
<keyword evidence="4" id="KW-0472">Membrane</keyword>
<keyword evidence="2" id="KW-0812">Transmembrane</keyword>
<sequence length="204" mass="21091">MDSGGDPSSKRAFFNPYSSSDPTMAAGVSAGGMGSVMSPYLNFDPAYIGADSGSDFIFPEGASRQRGRLELAFSQIGGSVFAGAAVGGLNGLYSGFRETSTAQLTGAVRRTQMLNFITKQGASSAQSLGVIALMYSVIGVLLQLGRGVDDEINTLTAATSTGLLYKSSAGLKKCVRAGGIGFSLAAAYCLFSNRDRIKSMLNSD</sequence>
<gene>
    <name evidence="6" type="primary">LOC115212299</name>
</gene>
<name>A0A6P7SF66_9MOLL</name>
<dbReference type="AlphaFoldDB" id="A0A6P7SF66"/>
<keyword evidence="3" id="KW-1133">Transmembrane helix</keyword>